<name>A0ABS7SIU6_9MICO</name>
<feature type="domain" description="Transglutaminase-like" evidence="3">
    <location>
        <begin position="464"/>
        <end position="534"/>
    </location>
</feature>
<dbReference type="Pfam" id="PF13559">
    <property type="entry name" value="DUF4129"/>
    <property type="match status" value="1"/>
</dbReference>
<feature type="transmembrane region" description="Helical" evidence="2">
    <location>
        <begin position="597"/>
        <end position="617"/>
    </location>
</feature>
<feature type="compositionally biased region" description="Low complexity" evidence="1">
    <location>
        <begin position="541"/>
        <end position="592"/>
    </location>
</feature>
<dbReference type="Pfam" id="PF11992">
    <property type="entry name" value="TgpA_N"/>
    <property type="match status" value="1"/>
</dbReference>
<evidence type="ECO:0000313" key="4">
    <source>
        <dbReference type="EMBL" id="MBZ2199241.1"/>
    </source>
</evidence>
<gene>
    <name evidence="4" type="ORF">KCQ71_24055</name>
</gene>
<keyword evidence="2" id="KW-1133">Transmembrane helix</keyword>
<dbReference type="PANTHER" id="PTHR42736">
    <property type="entry name" value="PROTEIN-GLUTAMINE GAMMA-GLUTAMYLTRANSFERASE"/>
    <property type="match status" value="1"/>
</dbReference>
<keyword evidence="5" id="KW-1185">Reference proteome</keyword>
<organism evidence="4 5">
    <name type="scientific">Occultella gossypii</name>
    <dbReference type="NCBI Taxonomy" id="2800820"/>
    <lineage>
        <taxon>Bacteria</taxon>
        <taxon>Bacillati</taxon>
        <taxon>Actinomycetota</taxon>
        <taxon>Actinomycetes</taxon>
        <taxon>Micrococcales</taxon>
        <taxon>Ruaniaceae</taxon>
        <taxon>Occultella</taxon>
    </lineage>
</organism>
<dbReference type="Proteomes" id="UP000826651">
    <property type="component" value="Unassembled WGS sequence"/>
</dbReference>
<dbReference type="PANTHER" id="PTHR42736:SF1">
    <property type="entry name" value="PROTEIN-GLUTAMINE GAMMA-GLUTAMYLTRANSFERASE"/>
    <property type="match status" value="1"/>
</dbReference>
<feature type="transmembrane region" description="Helical" evidence="2">
    <location>
        <begin position="166"/>
        <end position="184"/>
    </location>
</feature>
<evidence type="ECO:0000256" key="1">
    <source>
        <dbReference type="SAM" id="MobiDB-lite"/>
    </source>
</evidence>
<dbReference type="InterPro" id="IPR038765">
    <property type="entry name" value="Papain-like_cys_pep_sf"/>
</dbReference>
<comment type="caution">
    <text evidence="4">The sequence shown here is derived from an EMBL/GenBank/DDBJ whole genome shotgun (WGS) entry which is preliminary data.</text>
</comment>
<dbReference type="EMBL" id="JAGSHT010000025">
    <property type="protein sequence ID" value="MBZ2199241.1"/>
    <property type="molecule type" value="Genomic_DNA"/>
</dbReference>
<keyword evidence="2" id="KW-0472">Membrane</keyword>
<feature type="region of interest" description="Disordered" evidence="1">
    <location>
        <begin position="536"/>
        <end position="592"/>
    </location>
</feature>
<evidence type="ECO:0000259" key="3">
    <source>
        <dbReference type="SMART" id="SM00460"/>
    </source>
</evidence>
<keyword evidence="2" id="KW-0812">Transmembrane</keyword>
<dbReference type="Pfam" id="PF01841">
    <property type="entry name" value="Transglut_core"/>
    <property type="match status" value="1"/>
</dbReference>
<dbReference type="InterPro" id="IPR025403">
    <property type="entry name" value="TgpA-like_C"/>
</dbReference>
<feature type="transmembrane region" description="Helical" evidence="2">
    <location>
        <begin position="31"/>
        <end position="49"/>
    </location>
</feature>
<accession>A0ABS7SIU6</accession>
<dbReference type="RefSeq" id="WP_223411248.1">
    <property type="nucleotide sequence ID" value="NZ_JAGSHT010000025.1"/>
</dbReference>
<proteinExistence type="predicted"/>
<sequence length="718" mass="75678">MGRRLPATGAVLVATLASTFALARLVDQDVWLRKGVLALLVVAGAVLLARRFLRSDLLPTLIGLVVAAFTVAAIFAPGSALLGILPTRASIHELRALVDSGLVAARESTPPISGNVGVGLLVVTGMVVVYLFAELLGVGAGAPAWAALPLLGLWTVPVVIGARVHTWVFVVAGLSFLMLLAVQARAHEPTPRSRRREAGTLRRRAVTASATVVAATLLVTLVGAPSLLRLPSPVRLHTLYDLSSSNSTRLDLGLDLRENLQRDEDVLLVTYQGVTPAQLGPLQAYTLTEFNGSTWERGAPGDTVAVEGQVLWPQDDPGGGSGQQATITIHDLGQDRLLVPGEPRSVSVEGAWAYDPTADEVIAQGSPPSPFTYGVEFTQRNLSAAALNTLDPRSLDVDPQLLEVPDTGYGQEIADLTREVVDEAGATSPYEQVLAIQNFLRDDALFVYTQTIEGARTTDAVWDFLNDRNGYCVQFATAMAIMLRTLDIPTRVAIGFLPGETRPDGVNVISAHRAHAWPQVLFPDVGWVRFEPTPSLQSGDAPAWAPTPATGAEPSQEPTATQAPTTAATSPAPTTGPAATTPSTTAPDSSSAQRSNVAVVLAVISGLIVLLAAVGAWRRRRASGSTLEHHWERALRALGRAGFDTSPALTPKALARAAAERLEPDAAAAIRQLADAVATERYGRSDASVADPVNVDLWAEQVVAGAKAAGRQAAGTRR</sequence>
<evidence type="ECO:0000313" key="5">
    <source>
        <dbReference type="Proteomes" id="UP000826651"/>
    </source>
</evidence>
<feature type="transmembrane region" description="Helical" evidence="2">
    <location>
        <begin position="112"/>
        <end position="133"/>
    </location>
</feature>
<dbReference type="InterPro" id="IPR002931">
    <property type="entry name" value="Transglutaminase-like"/>
</dbReference>
<dbReference type="InterPro" id="IPR052901">
    <property type="entry name" value="Bact_TGase-like"/>
</dbReference>
<dbReference type="Gene3D" id="3.10.620.30">
    <property type="match status" value="1"/>
</dbReference>
<dbReference type="SMART" id="SM00460">
    <property type="entry name" value="TGc"/>
    <property type="match status" value="1"/>
</dbReference>
<evidence type="ECO:0000256" key="2">
    <source>
        <dbReference type="SAM" id="Phobius"/>
    </source>
</evidence>
<protein>
    <submittedName>
        <fullName evidence="4">Transglutaminase domain-containing protein</fullName>
    </submittedName>
</protein>
<dbReference type="SUPFAM" id="SSF54001">
    <property type="entry name" value="Cysteine proteinases"/>
    <property type="match status" value="1"/>
</dbReference>
<feature type="transmembrane region" description="Helical" evidence="2">
    <location>
        <begin position="140"/>
        <end position="160"/>
    </location>
</feature>
<reference evidence="4 5" key="1">
    <citation type="submission" date="2021-04" db="EMBL/GenBank/DDBJ databases">
        <title>Ruania sp. nov., isolated from sandy soil of mangrove forest.</title>
        <authorList>
            <person name="Ge X."/>
            <person name="Huang R."/>
            <person name="Liu W."/>
        </authorList>
    </citation>
    <scope>NUCLEOTIDE SEQUENCE [LARGE SCALE GENOMIC DNA]</scope>
    <source>
        <strain evidence="4 5">N2-46</strain>
    </source>
</reference>
<feature type="transmembrane region" description="Helical" evidence="2">
    <location>
        <begin position="205"/>
        <end position="228"/>
    </location>
</feature>
<feature type="transmembrane region" description="Helical" evidence="2">
    <location>
        <begin position="61"/>
        <end position="85"/>
    </location>
</feature>
<dbReference type="InterPro" id="IPR021878">
    <property type="entry name" value="TgpA_N"/>
</dbReference>